<evidence type="ECO:0000256" key="1">
    <source>
        <dbReference type="ARBA" id="ARBA00004167"/>
    </source>
</evidence>
<dbReference type="PANTHER" id="PTHR11005">
    <property type="entry name" value="LYSOSOMAL ACID LIPASE-RELATED"/>
    <property type="match status" value="1"/>
</dbReference>
<evidence type="ECO:0000313" key="11">
    <source>
        <dbReference type="EMBL" id="KAF5322869.1"/>
    </source>
</evidence>
<feature type="domain" description="AB hydrolase-1" evidence="10">
    <location>
        <begin position="152"/>
        <end position="431"/>
    </location>
</feature>
<evidence type="ECO:0000256" key="8">
    <source>
        <dbReference type="SAM" id="MobiDB-lite"/>
    </source>
</evidence>
<dbReference type="Proteomes" id="UP000567179">
    <property type="component" value="Unassembled WGS sequence"/>
</dbReference>
<comment type="subcellular location">
    <subcellularLocation>
        <location evidence="1">Membrane</location>
        <topology evidence="1">Single-pass membrane protein</topology>
    </subcellularLocation>
</comment>
<evidence type="ECO:0000256" key="6">
    <source>
        <dbReference type="ARBA" id="ARBA00023098"/>
    </source>
</evidence>
<keyword evidence="2 9" id="KW-0812">Transmembrane</keyword>
<accession>A0A8H5BGQ8</accession>
<feature type="transmembrane region" description="Helical" evidence="9">
    <location>
        <begin position="40"/>
        <end position="63"/>
    </location>
</feature>
<dbReference type="Pfam" id="PF00561">
    <property type="entry name" value="Abhydrolase_1"/>
    <property type="match status" value="1"/>
</dbReference>
<dbReference type="AlphaFoldDB" id="A0A8H5BGQ8"/>
<dbReference type="OrthoDB" id="9974421at2759"/>
<dbReference type="GO" id="GO:0016787">
    <property type="term" value="F:hydrolase activity"/>
    <property type="evidence" value="ECO:0007669"/>
    <property type="project" value="UniProtKB-KW"/>
</dbReference>
<organism evidence="11 12">
    <name type="scientific">Psilocybe cf. subviscida</name>
    <dbReference type="NCBI Taxonomy" id="2480587"/>
    <lineage>
        <taxon>Eukaryota</taxon>
        <taxon>Fungi</taxon>
        <taxon>Dikarya</taxon>
        <taxon>Basidiomycota</taxon>
        <taxon>Agaricomycotina</taxon>
        <taxon>Agaricomycetes</taxon>
        <taxon>Agaricomycetidae</taxon>
        <taxon>Agaricales</taxon>
        <taxon>Agaricineae</taxon>
        <taxon>Strophariaceae</taxon>
        <taxon>Psilocybe</taxon>
    </lineage>
</organism>
<keyword evidence="4" id="KW-0442">Lipid degradation</keyword>
<sequence>MDTWRRREQDPNPTLCSTTLYHTTTMPSVPLLGRLSFRDYAALIFGFLFLAFESLLHFIILFLPKPVIDWFYRRSRRLFNRFTKPPKQHSEERKAADRVLNARDFGELCAIYGYTHEEHVVLTKDGYLLGLHRLPSKMGEKKSHPGTSTGKPVVYLHHGLLMNSEIWVCLTDPKRSLAFALVEQGYDVWLGNNRGNKYSKKSIHHGPNSSKFWDFSMDDFAWHDIPDSINHILEVTKEEKLSYIGFSQGTAQAFAALSIHPRLNDKVNIFIALAPAMSPPGLSAPIVDGLMKASPTLLFLFFGRKSILSSATMWQSIIYPPIFAQMIQMSLVWLFNWHSRNITPEQKIGAYAHLYSFASVKSVVHWFQIMRNAAFQMYDDDVLSPVVRTSVSSYRPARFPTRNIVTPIFLLYGDQDSLVHIETMLAQLPDHTVAKALHTYEHLDILWGKDVHKDVIPQVLAALEQTCLSPRSDDLLANLQSLNAKTHELIVDSAALAAAAVEHDLLVEAGLLEAVLLRKLLVREVQRAGEDGEREVDGGGDHALDDLVGLAHVDDVAALKSKDVQGPAPYTLHKTQAPHALALCAQTQPARHPMEQQTRNEANASSQGSAQTTLTGVGFCVLTKKSSYKIHRASQSRCRSSWCFSAALRASSSGVLGFFAGAAEAAFGFGVEVELKRAAASLRMVDAFEGAVAGRRALRAAWMMDVRSIVMTKEEEWWWCLEPKRAYNIAMPVFRTMRRICTFALLVYTVFYLFARWPGSKRLQAAYDPEALHLNLNPVYMNLRNAVDRALDEAISDLLLAGKALHTNRSSRQDLKRILEIQETLFSAPWTRDPIPAFNASGANENSFLDASSLYSKVCHLLSGKRILFVGPETTFFLHNLWLGSQEKHEQQADACFGRDYCTFHHICRDYNHSGSSLSSSSLPSPPTPIQTVGRKKKMPSKNTLRLSGSSILQYAMSSTLHAARGPRDAGYTRPLAMVDAQTGVRMPNTYWLGRARKADVVLFSRAPLPAPAWTYGHGSGFSGDWGNWSWTEALCRDAEHDLLGMDGACINQATRLTNAALHTTLYTFLPQLLAILKDSLAANTEIMRGSVLLWHGSWYIEPLCASRGVPRAPKGKEVTLLHDIWSTSGGNSPNGDLERTPGDNDNPTLRIDPWSFYYNAQVYMQERILPKVLPHFNITYIPLAVPAASRTSNTSNSDGLLDVEQGQYSPLHPKDCIRSPWPGFGETLEEVFKKSLVVALQHAT</sequence>
<keyword evidence="6" id="KW-0443">Lipid metabolism</keyword>
<keyword evidence="5 9" id="KW-1133">Transmembrane helix</keyword>
<evidence type="ECO:0000313" key="12">
    <source>
        <dbReference type="Proteomes" id="UP000567179"/>
    </source>
</evidence>
<evidence type="ECO:0000259" key="10">
    <source>
        <dbReference type="Pfam" id="PF00561"/>
    </source>
</evidence>
<name>A0A8H5BGQ8_9AGAR</name>
<dbReference type="InterPro" id="IPR000073">
    <property type="entry name" value="AB_hydrolase_1"/>
</dbReference>
<evidence type="ECO:0000256" key="5">
    <source>
        <dbReference type="ARBA" id="ARBA00022989"/>
    </source>
</evidence>
<feature type="region of interest" description="Disordered" evidence="8">
    <location>
        <begin position="915"/>
        <end position="943"/>
    </location>
</feature>
<keyword evidence="7 9" id="KW-0472">Membrane</keyword>
<dbReference type="GO" id="GO:0016020">
    <property type="term" value="C:membrane"/>
    <property type="evidence" value="ECO:0007669"/>
    <property type="project" value="UniProtKB-SubCell"/>
</dbReference>
<gene>
    <name evidence="11" type="ORF">D9619_001718</name>
</gene>
<dbReference type="GO" id="GO:0016042">
    <property type="term" value="P:lipid catabolic process"/>
    <property type="evidence" value="ECO:0007669"/>
    <property type="project" value="UniProtKB-KW"/>
</dbReference>
<dbReference type="EMBL" id="JAACJJ010000028">
    <property type="protein sequence ID" value="KAF5322869.1"/>
    <property type="molecule type" value="Genomic_DNA"/>
</dbReference>
<evidence type="ECO:0000256" key="2">
    <source>
        <dbReference type="ARBA" id="ARBA00022692"/>
    </source>
</evidence>
<evidence type="ECO:0000256" key="3">
    <source>
        <dbReference type="ARBA" id="ARBA00022801"/>
    </source>
</evidence>
<dbReference type="FunFam" id="3.40.50.1820:FF:000095">
    <property type="entry name" value="Triglyceride lipase-cholesterol esterase"/>
    <property type="match status" value="1"/>
</dbReference>
<evidence type="ECO:0000256" key="7">
    <source>
        <dbReference type="ARBA" id="ARBA00023136"/>
    </source>
</evidence>
<dbReference type="SUPFAM" id="SSF53474">
    <property type="entry name" value="alpha/beta-Hydrolases"/>
    <property type="match status" value="1"/>
</dbReference>
<keyword evidence="3" id="KW-0378">Hydrolase</keyword>
<proteinExistence type="predicted"/>
<comment type="caution">
    <text evidence="11">The sequence shown here is derived from an EMBL/GenBank/DDBJ whole genome shotgun (WGS) entry which is preliminary data.</text>
</comment>
<feature type="region of interest" description="Disordered" evidence="8">
    <location>
        <begin position="1126"/>
        <end position="1146"/>
    </location>
</feature>
<feature type="compositionally biased region" description="Polar residues" evidence="8">
    <location>
        <begin position="1126"/>
        <end position="1135"/>
    </location>
</feature>
<keyword evidence="12" id="KW-1185">Reference proteome</keyword>
<dbReference type="Gene3D" id="3.40.50.1820">
    <property type="entry name" value="alpha/beta hydrolase"/>
    <property type="match status" value="1"/>
</dbReference>
<evidence type="ECO:0000256" key="4">
    <source>
        <dbReference type="ARBA" id="ARBA00022963"/>
    </source>
</evidence>
<dbReference type="InterPro" id="IPR029058">
    <property type="entry name" value="AB_hydrolase_fold"/>
</dbReference>
<evidence type="ECO:0000256" key="9">
    <source>
        <dbReference type="SAM" id="Phobius"/>
    </source>
</evidence>
<protein>
    <recommendedName>
        <fullName evidence="10">AB hydrolase-1 domain-containing protein</fullName>
    </recommendedName>
</protein>
<reference evidence="11 12" key="1">
    <citation type="journal article" date="2020" name="ISME J.">
        <title>Uncovering the hidden diversity of litter-decomposition mechanisms in mushroom-forming fungi.</title>
        <authorList>
            <person name="Floudas D."/>
            <person name="Bentzer J."/>
            <person name="Ahren D."/>
            <person name="Johansson T."/>
            <person name="Persson P."/>
            <person name="Tunlid A."/>
        </authorList>
    </citation>
    <scope>NUCLEOTIDE SEQUENCE [LARGE SCALE GENOMIC DNA]</scope>
    <source>
        <strain evidence="11 12">CBS 101986</strain>
    </source>
</reference>